<protein>
    <recommendedName>
        <fullName evidence="6">EamA domain-containing protein</fullName>
    </recommendedName>
</protein>
<feature type="transmembrane region" description="Helical" evidence="5">
    <location>
        <begin position="145"/>
        <end position="161"/>
    </location>
</feature>
<dbReference type="PANTHER" id="PTHR22911">
    <property type="entry name" value="ACYL-MALONYL CONDENSING ENZYME-RELATED"/>
    <property type="match status" value="1"/>
</dbReference>
<keyword evidence="3 5" id="KW-1133">Transmembrane helix</keyword>
<dbReference type="Pfam" id="PF00892">
    <property type="entry name" value="EamA"/>
    <property type="match status" value="2"/>
</dbReference>
<feature type="transmembrane region" description="Helical" evidence="5">
    <location>
        <begin position="268"/>
        <end position="287"/>
    </location>
</feature>
<feature type="transmembrane region" description="Helical" evidence="5">
    <location>
        <begin position="173"/>
        <end position="197"/>
    </location>
</feature>
<dbReference type="InterPro" id="IPR037185">
    <property type="entry name" value="EmrE-like"/>
</dbReference>
<sequence>MAYPDVNPPAYIPAAGENGDDDDGICALELTSISSFAMDATSATAEVHPHKPFTSDPLQFILTLPHEAVFRTSFLEAATQTDDKGIGPDDGDSSLADADAQPQRKYCRNIKSAFGILLGLFSGLTNSIIALLIKFVETKSIFEIAGYRYAVMIPLLGAYLLQQKANPFDWAMIKQFGWVLVLRAVVGAGATFTSYLALQKLPLADASVILFSSPVFVAIFGRIFLKEPLRWSHGFAIIVTLIGCILVARPPAIFGTPVADINPEFKLWGYISALAAAILTASVYVALRFMKELNSTIISFYTATIGAILSFIITGALHEFFVPTDPKVIGSIFGVGILSLVSNESMNRALRLESAGLIALLRTFDIVWSFIWQLTVFKLVPHYFSIIGAVLVIVCVALLSMKETVQKLPPSSRVVIFVGKMMDPVEATRTKVRRRAKKALGMAPSVVPAASNPV</sequence>
<proteinExistence type="predicted"/>
<evidence type="ECO:0000256" key="3">
    <source>
        <dbReference type="ARBA" id="ARBA00022989"/>
    </source>
</evidence>
<accession>A0A1D1VRQ4</accession>
<reference evidence="7 8" key="1">
    <citation type="journal article" date="2016" name="Nat. Commun.">
        <title>Extremotolerant tardigrade genome and improved radiotolerance of human cultured cells by tardigrade-unique protein.</title>
        <authorList>
            <person name="Hashimoto T."/>
            <person name="Horikawa D.D."/>
            <person name="Saito Y."/>
            <person name="Kuwahara H."/>
            <person name="Kozuka-Hata H."/>
            <person name="Shin-I T."/>
            <person name="Minakuchi Y."/>
            <person name="Ohishi K."/>
            <person name="Motoyama A."/>
            <person name="Aizu T."/>
            <person name="Enomoto A."/>
            <person name="Kondo K."/>
            <person name="Tanaka S."/>
            <person name="Hara Y."/>
            <person name="Koshikawa S."/>
            <person name="Sagara H."/>
            <person name="Miura T."/>
            <person name="Yokobori S."/>
            <person name="Miyagawa K."/>
            <person name="Suzuki Y."/>
            <person name="Kubo T."/>
            <person name="Oyama M."/>
            <person name="Kohara Y."/>
            <person name="Fujiyama A."/>
            <person name="Arakawa K."/>
            <person name="Katayama T."/>
            <person name="Toyoda A."/>
            <person name="Kunieda T."/>
        </authorList>
    </citation>
    <scope>NUCLEOTIDE SEQUENCE [LARGE SCALE GENOMIC DNA]</scope>
    <source>
        <strain evidence="7 8">YOKOZUNA-1</strain>
    </source>
</reference>
<keyword evidence="4 5" id="KW-0472">Membrane</keyword>
<evidence type="ECO:0000259" key="6">
    <source>
        <dbReference type="Pfam" id="PF00892"/>
    </source>
</evidence>
<dbReference type="SUPFAM" id="SSF103481">
    <property type="entry name" value="Multidrug resistance efflux transporter EmrE"/>
    <property type="match status" value="2"/>
</dbReference>
<comment type="subcellular location">
    <subcellularLocation>
        <location evidence="1">Membrane</location>
        <topology evidence="1">Multi-pass membrane protein</topology>
    </subcellularLocation>
</comment>
<evidence type="ECO:0000256" key="4">
    <source>
        <dbReference type="ARBA" id="ARBA00023136"/>
    </source>
</evidence>
<feature type="transmembrane region" description="Helical" evidence="5">
    <location>
        <begin position="299"/>
        <end position="321"/>
    </location>
</feature>
<dbReference type="PANTHER" id="PTHR22911:SF6">
    <property type="entry name" value="SOLUTE CARRIER FAMILY 35 MEMBER G1"/>
    <property type="match status" value="1"/>
</dbReference>
<keyword evidence="2 5" id="KW-0812">Transmembrane</keyword>
<evidence type="ECO:0000256" key="1">
    <source>
        <dbReference type="ARBA" id="ARBA00004141"/>
    </source>
</evidence>
<comment type="caution">
    <text evidence="7">The sequence shown here is derived from an EMBL/GenBank/DDBJ whole genome shotgun (WGS) entry which is preliminary data.</text>
</comment>
<feature type="transmembrane region" description="Helical" evidence="5">
    <location>
        <begin position="231"/>
        <end position="248"/>
    </location>
</feature>
<organism evidence="7 8">
    <name type="scientific">Ramazzottius varieornatus</name>
    <name type="common">Water bear</name>
    <name type="synonym">Tardigrade</name>
    <dbReference type="NCBI Taxonomy" id="947166"/>
    <lineage>
        <taxon>Eukaryota</taxon>
        <taxon>Metazoa</taxon>
        <taxon>Ecdysozoa</taxon>
        <taxon>Tardigrada</taxon>
        <taxon>Eutardigrada</taxon>
        <taxon>Parachela</taxon>
        <taxon>Hypsibioidea</taxon>
        <taxon>Ramazzottiidae</taxon>
        <taxon>Ramazzottius</taxon>
    </lineage>
</organism>
<feature type="domain" description="EamA" evidence="6">
    <location>
        <begin position="267"/>
        <end position="400"/>
    </location>
</feature>
<evidence type="ECO:0000256" key="2">
    <source>
        <dbReference type="ARBA" id="ARBA00022692"/>
    </source>
</evidence>
<name>A0A1D1VRQ4_RAMVA</name>
<dbReference type="InterPro" id="IPR000620">
    <property type="entry name" value="EamA_dom"/>
</dbReference>
<dbReference type="EMBL" id="BDGG01000008">
    <property type="protein sequence ID" value="GAV02873.1"/>
    <property type="molecule type" value="Genomic_DNA"/>
</dbReference>
<evidence type="ECO:0000256" key="5">
    <source>
        <dbReference type="SAM" id="Phobius"/>
    </source>
</evidence>
<gene>
    <name evidence="7" type="primary">RvY_13385-1</name>
    <name evidence="7" type="synonym">RvY_13385.1</name>
    <name evidence="7" type="ORF">RvY_13385</name>
</gene>
<feature type="transmembrane region" description="Helical" evidence="5">
    <location>
        <begin position="355"/>
        <end position="374"/>
    </location>
</feature>
<keyword evidence="8" id="KW-1185">Reference proteome</keyword>
<feature type="transmembrane region" description="Helical" evidence="5">
    <location>
        <begin position="203"/>
        <end position="224"/>
    </location>
</feature>
<feature type="transmembrane region" description="Helical" evidence="5">
    <location>
        <begin position="113"/>
        <end position="133"/>
    </location>
</feature>
<evidence type="ECO:0000313" key="7">
    <source>
        <dbReference type="EMBL" id="GAV02873.1"/>
    </source>
</evidence>
<feature type="transmembrane region" description="Helical" evidence="5">
    <location>
        <begin position="327"/>
        <end position="343"/>
    </location>
</feature>
<dbReference type="OrthoDB" id="306876at2759"/>
<dbReference type="GO" id="GO:0016020">
    <property type="term" value="C:membrane"/>
    <property type="evidence" value="ECO:0007669"/>
    <property type="project" value="UniProtKB-SubCell"/>
</dbReference>
<feature type="transmembrane region" description="Helical" evidence="5">
    <location>
        <begin position="380"/>
        <end position="399"/>
    </location>
</feature>
<dbReference type="Gene3D" id="1.10.3730.20">
    <property type="match status" value="1"/>
</dbReference>
<dbReference type="STRING" id="947166.A0A1D1VRQ4"/>
<feature type="domain" description="EamA" evidence="6">
    <location>
        <begin position="114"/>
        <end position="248"/>
    </location>
</feature>
<dbReference type="Proteomes" id="UP000186922">
    <property type="component" value="Unassembled WGS sequence"/>
</dbReference>
<dbReference type="AlphaFoldDB" id="A0A1D1VRQ4"/>
<evidence type="ECO:0000313" key="8">
    <source>
        <dbReference type="Proteomes" id="UP000186922"/>
    </source>
</evidence>